<name>A0A9E7C0T0_9ACTN</name>
<dbReference type="GO" id="GO:0034875">
    <property type="term" value="F:caffeine oxidase activity"/>
    <property type="evidence" value="ECO:0007669"/>
    <property type="project" value="UniProtKB-EC"/>
</dbReference>
<dbReference type="InterPro" id="IPR036856">
    <property type="entry name" value="Ald_Oxase/Xan_DH_a/b_sf"/>
</dbReference>
<evidence type="ECO:0000256" key="3">
    <source>
        <dbReference type="SAM" id="MobiDB-lite"/>
    </source>
</evidence>
<dbReference type="SUPFAM" id="SSF54665">
    <property type="entry name" value="CO dehydrogenase molybdoprotein N-domain-like"/>
    <property type="match status" value="1"/>
</dbReference>
<keyword evidence="2 5" id="KW-0560">Oxidoreductase</keyword>
<feature type="region of interest" description="Disordered" evidence="3">
    <location>
        <begin position="1"/>
        <end position="24"/>
    </location>
</feature>
<dbReference type="Gene3D" id="3.90.1170.50">
    <property type="entry name" value="Aldehyde oxidase/xanthine dehydrogenase, a/b hammerhead"/>
    <property type="match status" value="1"/>
</dbReference>
<accession>A0A9E7C0T0</accession>
<dbReference type="Pfam" id="PF02738">
    <property type="entry name" value="MoCoBD_1"/>
    <property type="match status" value="1"/>
</dbReference>
<dbReference type="PANTHER" id="PTHR11908">
    <property type="entry name" value="XANTHINE DEHYDROGENASE"/>
    <property type="match status" value="1"/>
</dbReference>
<dbReference type="SMART" id="SM01008">
    <property type="entry name" value="Ald_Xan_dh_C"/>
    <property type="match status" value="1"/>
</dbReference>
<dbReference type="KEGG" id="sbae:DSM104329_02336"/>
<dbReference type="InterPro" id="IPR016208">
    <property type="entry name" value="Ald_Oxase/xanthine_DH-like"/>
</dbReference>
<sequence>MSDVVESPSAPRSGVIGDSPARKEDDRLLRGEGRFADDVTPANALHMAVVRSPFPRARIEAIDISAALEMDGVHDVLVGTDVAARSEPINVLRPTPGAPYVTYYALAQGRVEYEGQPVASVAATSRHIAEDAAELIEVDYDPVEHVPDVIAAMEPDAPVLHPDVLDSNLLVSNPQSVGDSASAIAAADTVVSGRFFVNRVSGLPMETRGIVAEWRPGGRELSVRLSTQTPHLVRSQLAHCLRLDESWIHVVAADVGGAFGLKLGVYPEDLLACLHAMALRRPVKWIEDRLEFFRATTHAREAVHDFRIAADREGRIAAMEDVYATDLGAYYGSFGSAQLSSVTYSGPYRLDHGTVERRVTMTSKTPVGAYRGYGQPEVNFAREVLLDRLARRLEMSPVELRRRNMLTPEELPWRNTTGAVYDSGDYAECLLAAVDRIGYDELRRTGHGPRADGRYVGVGLSSFVERTGYASSRFLAGRGSKFGAHESVTVRANRSGGIDLYTGVSTFGQGSETAFAQVLSHVLGIAYDRVHVHAGDTSATPLNTGAFASRTMIAAAGALEKAAADLRAKTLKVGAWLLEVDDPDELEIAGTVVRVASDPARSVALRDVHEEAILGLRLPEGIEPGLEATAYHEPTHAAFAYGTAAALVSVDAETGDFDVERFVMVHDSGTPVNPQLIDGQIRGGLAQGLGAALREELRYDPETGQLLNGTMLDYFVPTACDMPPIELVHTEVASPVTPFGVRGVGETGTIPAGAAIANGICDALSGLGVEISRLPLTPELVWREIQRARGVPA</sequence>
<proteinExistence type="predicted"/>
<reference evidence="5" key="1">
    <citation type="journal article" date="2022" name="Int. J. Syst. Evol. Microbiol.">
        <title>Pseudomonas aegrilactucae sp. nov. and Pseudomonas morbosilactucae sp. nov., pathogens causing bacterial rot of lettuce in Japan.</title>
        <authorList>
            <person name="Sawada H."/>
            <person name="Fujikawa T."/>
            <person name="Satou M."/>
        </authorList>
    </citation>
    <scope>NUCLEOTIDE SEQUENCE</scope>
    <source>
        <strain evidence="5">0166_1</strain>
    </source>
</reference>
<keyword evidence="6" id="KW-1185">Reference proteome</keyword>
<dbReference type="InterPro" id="IPR008274">
    <property type="entry name" value="AldOxase/xan_DH_MoCoBD1"/>
</dbReference>
<dbReference type="Gene3D" id="3.30.365.10">
    <property type="entry name" value="Aldehyde oxidase/xanthine dehydrogenase, molybdopterin binding domain"/>
    <property type="match status" value="4"/>
</dbReference>
<keyword evidence="1" id="KW-0500">Molybdenum</keyword>
<dbReference type="RefSeq" id="WP_259315617.1">
    <property type="nucleotide sequence ID" value="NZ_CP087164.1"/>
</dbReference>
<organism evidence="5 6">
    <name type="scientific">Capillimicrobium parvum</name>
    <dbReference type="NCBI Taxonomy" id="2884022"/>
    <lineage>
        <taxon>Bacteria</taxon>
        <taxon>Bacillati</taxon>
        <taxon>Actinomycetota</taxon>
        <taxon>Thermoleophilia</taxon>
        <taxon>Solirubrobacterales</taxon>
        <taxon>Capillimicrobiaceae</taxon>
        <taxon>Capillimicrobium</taxon>
    </lineage>
</organism>
<dbReference type="SUPFAM" id="SSF56003">
    <property type="entry name" value="Molybdenum cofactor-binding domain"/>
    <property type="match status" value="1"/>
</dbReference>
<dbReference type="Proteomes" id="UP001162834">
    <property type="component" value="Chromosome"/>
</dbReference>
<dbReference type="Pfam" id="PF01315">
    <property type="entry name" value="Ald_Xan_dh_C"/>
    <property type="match status" value="1"/>
</dbReference>
<evidence type="ECO:0000313" key="6">
    <source>
        <dbReference type="Proteomes" id="UP001162834"/>
    </source>
</evidence>
<evidence type="ECO:0000313" key="5">
    <source>
        <dbReference type="EMBL" id="UGS35939.1"/>
    </source>
</evidence>
<feature type="domain" description="Aldehyde oxidase/xanthine dehydrogenase a/b hammerhead" evidence="4">
    <location>
        <begin position="30"/>
        <end position="144"/>
    </location>
</feature>
<gene>
    <name evidence="5" type="primary">cdhA_2</name>
    <name evidence="5" type="ORF">DSM104329_02336</name>
</gene>
<dbReference type="InterPro" id="IPR046867">
    <property type="entry name" value="AldOxase/xan_DH_MoCoBD2"/>
</dbReference>
<protein>
    <submittedName>
        <fullName evidence="5">Caffeine dehydrogenase subunit alpha</fullName>
        <ecNumber evidence="5">1.17.5.2</ecNumber>
    </submittedName>
</protein>
<dbReference type="InterPro" id="IPR037165">
    <property type="entry name" value="AldOxase/xan_DH_Mopterin-bd_sf"/>
</dbReference>
<evidence type="ECO:0000256" key="1">
    <source>
        <dbReference type="ARBA" id="ARBA00022505"/>
    </source>
</evidence>
<dbReference type="GO" id="GO:0005506">
    <property type="term" value="F:iron ion binding"/>
    <property type="evidence" value="ECO:0007669"/>
    <property type="project" value="InterPro"/>
</dbReference>
<dbReference type="Pfam" id="PF20256">
    <property type="entry name" value="MoCoBD_2"/>
    <property type="match status" value="1"/>
</dbReference>
<dbReference type="InterPro" id="IPR000674">
    <property type="entry name" value="Ald_Oxase/Xan_DH_a/b"/>
</dbReference>
<dbReference type="AlphaFoldDB" id="A0A9E7C0T0"/>
<dbReference type="PANTHER" id="PTHR11908:SF132">
    <property type="entry name" value="ALDEHYDE OXIDASE 1-RELATED"/>
    <property type="match status" value="1"/>
</dbReference>
<evidence type="ECO:0000259" key="4">
    <source>
        <dbReference type="SMART" id="SM01008"/>
    </source>
</evidence>
<dbReference type="EMBL" id="CP087164">
    <property type="protein sequence ID" value="UGS35939.1"/>
    <property type="molecule type" value="Genomic_DNA"/>
</dbReference>
<evidence type="ECO:0000256" key="2">
    <source>
        <dbReference type="ARBA" id="ARBA00023002"/>
    </source>
</evidence>
<dbReference type="EC" id="1.17.5.2" evidence="5"/>